<evidence type="ECO:0000256" key="2">
    <source>
        <dbReference type="ARBA" id="ARBA00005013"/>
    </source>
</evidence>
<dbReference type="EC" id="4.1.2.25" evidence="6"/>
<dbReference type="InterPro" id="IPR006157">
    <property type="entry name" value="FolB_dom"/>
</dbReference>
<comment type="pathway">
    <text evidence="2 6">Cofactor biosynthesis; tetrahydrofolate biosynthesis; 2-amino-4-hydroxy-6-hydroxymethyl-7,8-dihydropteridine diphosphate from 7,8-dihydroneopterin triphosphate: step 3/4.</text>
</comment>
<dbReference type="AlphaFoldDB" id="A0AAP2DAC3"/>
<dbReference type="Proteomes" id="UP001319180">
    <property type="component" value="Unassembled WGS sequence"/>
</dbReference>
<evidence type="ECO:0000256" key="4">
    <source>
        <dbReference type="ARBA" id="ARBA00022909"/>
    </source>
</evidence>
<comment type="caution">
    <text evidence="8">The sequence shown here is derived from an EMBL/GenBank/DDBJ whole genome shotgun (WGS) entry which is preliminary data.</text>
</comment>
<comment type="function">
    <text evidence="6">Catalyzes the conversion of 7,8-dihydroneopterin to 6-hydroxymethyl-7,8-dihydropterin.</text>
</comment>
<keyword evidence="9" id="KW-1185">Reference proteome</keyword>
<reference evidence="8 9" key="1">
    <citation type="submission" date="2021-05" db="EMBL/GenBank/DDBJ databases">
        <title>A Polyphasic approach of four new species of the genus Ohtaekwangia: Ohtaekwangia histidinii sp. nov., Ohtaekwangia cretensis sp. nov., Ohtaekwangia indiensis sp. nov., Ohtaekwangia reichenbachii sp. nov. from diverse environment.</title>
        <authorList>
            <person name="Octaviana S."/>
        </authorList>
    </citation>
    <scope>NUCLEOTIDE SEQUENCE [LARGE SCALE GENOMIC DNA]</scope>
    <source>
        <strain evidence="8 9">PWU37</strain>
    </source>
</reference>
<sequence>MTGRVALEGLEFHAFHGVYPHERESGNWFEVDIVVDTDFSQAAAEDDLNGTVNYETLFRIIQEEMDKPSKLLETVVAKIADDVMDTWSAVSAVEVKLSKLNPPIGGKCRRSSVTVIRRRGE</sequence>
<accession>A0AAP2DAC3</accession>
<dbReference type="NCBIfam" id="TIGR00525">
    <property type="entry name" value="folB"/>
    <property type="match status" value="1"/>
</dbReference>
<comment type="similarity">
    <text evidence="3 6">Belongs to the DHNA family.</text>
</comment>
<dbReference type="GO" id="GO:0004150">
    <property type="term" value="F:dihydroneopterin aldolase activity"/>
    <property type="evidence" value="ECO:0007669"/>
    <property type="project" value="UniProtKB-UniRule"/>
</dbReference>
<evidence type="ECO:0000256" key="5">
    <source>
        <dbReference type="ARBA" id="ARBA00023239"/>
    </source>
</evidence>
<dbReference type="Pfam" id="PF02152">
    <property type="entry name" value="FolB"/>
    <property type="match status" value="1"/>
</dbReference>
<keyword evidence="4 6" id="KW-0289">Folate biosynthesis</keyword>
<dbReference type="EMBL" id="JAHESC010000023">
    <property type="protein sequence ID" value="MBT1688199.1"/>
    <property type="molecule type" value="Genomic_DNA"/>
</dbReference>
<dbReference type="RefSeq" id="WP_254091426.1">
    <property type="nucleotide sequence ID" value="NZ_JAHESC010000023.1"/>
</dbReference>
<evidence type="ECO:0000313" key="9">
    <source>
        <dbReference type="Proteomes" id="UP001319180"/>
    </source>
</evidence>
<dbReference type="NCBIfam" id="TIGR00526">
    <property type="entry name" value="folB_dom"/>
    <property type="match status" value="1"/>
</dbReference>
<protein>
    <recommendedName>
        <fullName evidence="6">7,8-dihydroneopterin aldolase</fullName>
        <ecNumber evidence="6">4.1.2.25</ecNumber>
    </recommendedName>
</protein>
<evidence type="ECO:0000313" key="8">
    <source>
        <dbReference type="EMBL" id="MBT1688199.1"/>
    </source>
</evidence>
<dbReference type="GO" id="GO:0046656">
    <property type="term" value="P:folic acid biosynthetic process"/>
    <property type="evidence" value="ECO:0007669"/>
    <property type="project" value="UniProtKB-UniRule"/>
</dbReference>
<evidence type="ECO:0000256" key="3">
    <source>
        <dbReference type="ARBA" id="ARBA00005708"/>
    </source>
</evidence>
<proteinExistence type="inferred from homology"/>
<dbReference type="Gene3D" id="3.30.1130.10">
    <property type="match status" value="1"/>
</dbReference>
<dbReference type="SUPFAM" id="SSF55620">
    <property type="entry name" value="Tetrahydrobiopterin biosynthesis enzymes-like"/>
    <property type="match status" value="1"/>
</dbReference>
<name>A0AAP2DAC3_9BACT</name>
<evidence type="ECO:0000256" key="1">
    <source>
        <dbReference type="ARBA" id="ARBA00001353"/>
    </source>
</evidence>
<dbReference type="PANTHER" id="PTHR42844:SF1">
    <property type="entry name" value="DIHYDRONEOPTERIN ALDOLASE 1-RELATED"/>
    <property type="match status" value="1"/>
</dbReference>
<dbReference type="CDD" id="cd00534">
    <property type="entry name" value="DHNA_DHNTPE"/>
    <property type="match status" value="1"/>
</dbReference>
<comment type="catalytic activity">
    <reaction evidence="1 6">
        <text>7,8-dihydroneopterin = 6-hydroxymethyl-7,8-dihydropterin + glycolaldehyde</text>
        <dbReference type="Rhea" id="RHEA:10540"/>
        <dbReference type="ChEBI" id="CHEBI:17001"/>
        <dbReference type="ChEBI" id="CHEBI:17071"/>
        <dbReference type="ChEBI" id="CHEBI:44841"/>
        <dbReference type="EC" id="4.1.2.25"/>
    </reaction>
</comment>
<gene>
    <name evidence="8" type="primary">folB</name>
    <name evidence="8" type="ORF">KK078_16630</name>
</gene>
<dbReference type="GO" id="GO:0005737">
    <property type="term" value="C:cytoplasm"/>
    <property type="evidence" value="ECO:0007669"/>
    <property type="project" value="TreeGrafter"/>
</dbReference>
<feature type="domain" description="Dihydroneopterin aldolase/epimerase" evidence="7">
    <location>
        <begin position="5"/>
        <end position="117"/>
    </location>
</feature>
<keyword evidence="5 6" id="KW-0456">Lyase</keyword>
<dbReference type="InterPro" id="IPR043133">
    <property type="entry name" value="GTP-CH-I_C/QueF"/>
</dbReference>
<organism evidence="8 9">
    <name type="scientific">Dawidia soli</name>
    <dbReference type="NCBI Taxonomy" id="2782352"/>
    <lineage>
        <taxon>Bacteria</taxon>
        <taxon>Pseudomonadati</taxon>
        <taxon>Bacteroidota</taxon>
        <taxon>Cytophagia</taxon>
        <taxon>Cytophagales</taxon>
        <taxon>Chryseotaleaceae</taxon>
        <taxon>Dawidia</taxon>
    </lineage>
</organism>
<evidence type="ECO:0000259" key="7">
    <source>
        <dbReference type="SMART" id="SM00905"/>
    </source>
</evidence>
<evidence type="ECO:0000256" key="6">
    <source>
        <dbReference type="RuleBase" id="RU362079"/>
    </source>
</evidence>
<dbReference type="PANTHER" id="PTHR42844">
    <property type="entry name" value="DIHYDRONEOPTERIN ALDOLASE 1-RELATED"/>
    <property type="match status" value="1"/>
</dbReference>
<dbReference type="GO" id="GO:0046654">
    <property type="term" value="P:tetrahydrofolate biosynthetic process"/>
    <property type="evidence" value="ECO:0007669"/>
    <property type="project" value="UniProtKB-UniRule"/>
</dbReference>
<dbReference type="SMART" id="SM00905">
    <property type="entry name" value="FolB"/>
    <property type="match status" value="1"/>
</dbReference>
<dbReference type="InterPro" id="IPR006156">
    <property type="entry name" value="Dihydroneopterin_aldolase"/>
</dbReference>